<evidence type="ECO:0000256" key="1">
    <source>
        <dbReference type="ARBA" id="ARBA00022679"/>
    </source>
</evidence>
<keyword evidence="9" id="KW-1185">Reference proteome</keyword>
<evidence type="ECO:0000313" key="8">
    <source>
        <dbReference type="EMBL" id="OWK39117.1"/>
    </source>
</evidence>
<dbReference type="RefSeq" id="WP_088257086.1">
    <property type="nucleotide sequence ID" value="NZ_NIDE01000011.1"/>
</dbReference>
<dbReference type="PANTHER" id="PTHR43289:SF6">
    <property type="entry name" value="SERINE_THREONINE-PROTEIN KINASE NEKL-3"/>
    <property type="match status" value="1"/>
</dbReference>
<gene>
    <name evidence="8" type="ORF">FRUB_06199</name>
</gene>
<dbReference type="PROSITE" id="PS50011">
    <property type="entry name" value="PROTEIN_KINASE_DOM"/>
    <property type="match status" value="1"/>
</dbReference>
<dbReference type="Pfam" id="PF13374">
    <property type="entry name" value="TPR_10"/>
    <property type="match status" value="2"/>
</dbReference>
<keyword evidence="3 8" id="KW-0418">Kinase</keyword>
<keyword evidence="6" id="KW-1133">Transmembrane helix</keyword>
<evidence type="ECO:0000259" key="7">
    <source>
        <dbReference type="PROSITE" id="PS50011"/>
    </source>
</evidence>
<dbReference type="SMART" id="SM00220">
    <property type="entry name" value="S_TKc"/>
    <property type="match status" value="1"/>
</dbReference>
<dbReference type="CDD" id="cd14014">
    <property type="entry name" value="STKc_PknB_like"/>
    <property type="match status" value="1"/>
</dbReference>
<dbReference type="InterPro" id="IPR008271">
    <property type="entry name" value="Ser/Thr_kinase_AS"/>
</dbReference>
<keyword evidence="1" id="KW-0808">Transferase</keyword>
<dbReference type="SUPFAM" id="SSF48452">
    <property type="entry name" value="TPR-like"/>
    <property type="match status" value="1"/>
</dbReference>
<dbReference type="EMBL" id="NIDE01000011">
    <property type="protein sequence ID" value="OWK39117.1"/>
    <property type="molecule type" value="Genomic_DNA"/>
</dbReference>
<dbReference type="InterPro" id="IPR011009">
    <property type="entry name" value="Kinase-like_dom_sf"/>
</dbReference>
<keyword evidence="4" id="KW-0067">ATP-binding</keyword>
<proteinExistence type="predicted"/>
<feature type="region of interest" description="Disordered" evidence="5">
    <location>
        <begin position="417"/>
        <end position="436"/>
    </location>
</feature>
<evidence type="ECO:0000313" key="9">
    <source>
        <dbReference type="Proteomes" id="UP000214646"/>
    </source>
</evidence>
<evidence type="ECO:0000256" key="3">
    <source>
        <dbReference type="ARBA" id="ARBA00022777"/>
    </source>
</evidence>
<name>A0A225DSQ6_9BACT</name>
<evidence type="ECO:0000256" key="5">
    <source>
        <dbReference type="SAM" id="MobiDB-lite"/>
    </source>
</evidence>
<dbReference type="GO" id="GO:0004674">
    <property type="term" value="F:protein serine/threonine kinase activity"/>
    <property type="evidence" value="ECO:0007669"/>
    <property type="project" value="UniProtKB-KW"/>
</dbReference>
<keyword evidence="8" id="KW-0723">Serine/threonine-protein kinase</keyword>
<sequence>MAPHPSRIHLLAFTRGELAEADVAAVESHLEECESCCFNLAEVDSGDAFSSRLRAAVRHSPDDTIAPTRLVSSSPATTTAGLPVIPGYEVVRELGRGGIGVVYEARDCVLHRTVAVKLLRGGTMATPEELTRFRSEALAIARLHHPNVVQVFDTGTLDGNPYIVLEYVAGGSLSQHTKGNPQPPRAAADLVAAIAKGVQAAHDAGIVHRDLKPANVLVSPPPAGPKISDFGLAKMLDGSPSSTTTGAISGTPNYMAPEQAAGKPAGPTADVYAIGAILYELLAGHPPFVGVTVGETLELVRHQEPVALTRLQRNVPRDLDTICLKCLQKEPASRYPSAAALGDDLRLFLDGRPIKARPLGAFGRSVKWCRRNPRVAVLLGLVTALICLLGAGGVVAALVFAEQAEYQKSLKDKADEARRQAEIEQGHAREAADRATAEADRATQITNFLKGLFEPKDQLFVANVSLDFRGQGDKQNASALLKIGLEKLNGPDGFHDRPLVRADLLYQIGTIYVGLGKPGDARPLLEEALRLRRLHLPPSHPDLGKAVLAAAEMRSVYEDEVDGGLFREAIAIYKANAGPDGLELAAAEVSFAFLTCYLNGGSSESQKMLEHAYEVRRRLLGESDFRTQTTLLTIITVHIQESRHLEAAPLLMRLMTASEQRGVKPELLACLRQMVETYSAKSLLGNAAAVEPARRLVKQMSNVFGGDHYLTVQAKSNLAWFLFDTGNFEETITLDRECLSSLETWGLPNRFLRACFTLRLSRAMARSNKPIGQIEAETRKAVSLFRELAAKNSGGRTEHPHALQFLARILAQNDPKRNREEIGKLLEEALTYSRAHSQISAYRRAFALSDAGHWRLLQGDFKTSADLFAEAAELWRHEPKNTNHFLAETLALRSFALLKQGRADEAGAARREVEAFLKQNPSDDHINTSNARELLVGRVPPWGF</sequence>
<comment type="caution">
    <text evidence="8">The sequence shown here is derived from an EMBL/GenBank/DDBJ whole genome shotgun (WGS) entry which is preliminary data.</text>
</comment>
<evidence type="ECO:0000256" key="6">
    <source>
        <dbReference type="SAM" id="Phobius"/>
    </source>
</evidence>
<feature type="domain" description="Protein kinase" evidence="7">
    <location>
        <begin position="88"/>
        <end position="349"/>
    </location>
</feature>
<dbReference type="Gene3D" id="3.30.200.20">
    <property type="entry name" value="Phosphorylase Kinase, domain 1"/>
    <property type="match status" value="1"/>
</dbReference>
<accession>A0A225DSQ6</accession>
<dbReference type="InterPro" id="IPR027383">
    <property type="entry name" value="Znf_put"/>
</dbReference>
<dbReference type="GO" id="GO:0005524">
    <property type="term" value="F:ATP binding"/>
    <property type="evidence" value="ECO:0007669"/>
    <property type="project" value="UniProtKB-KW"/>
</dbReference>
<evidence type="ECO:0000256" key="2">
    <source>
        <dbReference type="ARBA" id="ARBA00022741"/>
    </source>
</evidence>
<keyword evidence="2" id="KW-0547">Nucleotide-binding</keyword>
<dbReference type="OrthoDB" id="258731at2"/>
<dbReference type="Gene3D" id="1.10.510.10">
    <property type="entry name" value="Transferase(Phosphotransferase) domain 1"/>
    <property type="match status" value="1"/>
</dbReference>
<dbReference type="InterPro" id="IPR011990">
    <property type="entry name" value="TPR-like_helical_dom_sf"/>
</dbReference>
<dbReference type="PROSITE" id="PS00108">
    <property type="entry name" value="PROTEIN_KINASE_ST"/>
    <property type="match status" value="1"/>
</dbReference>
<dbReference type="SUPFAM" id="SSF56112">
    <property type="entry name" value="Protein kinase-like (PK-like)"/>
    <property type="match status" value="1"/>
</dbReference>
<organism evidence="8 9">
    <name type="scientific">Fimbriiglobus ruber</name>
    <dbReference type="NCBI Taxonomy" id="1908690"/>
    <lineage>
        <taxon>Bacteria</taxon>
        <taxon>Pseudomonadati</taxon>
        <taxon>Planctomycetota</taxon>
        <taxon>Planctomycetia</taxon>
        <taxon>Gemmatales</taxon>
        <taxon>Gemmataceae</taxon>
        <taxon>Fimbriiglobus</taxon>
    </lineage>
</organism>
<dbReference type="Pfam" id="PF13490">
    <property type="entry name" value="zf-HC2"/>
    <property type="match status" value="1"/>
</dbReference>
<feature type="transmembrane region" description="Helical" evidence="6">
    <location>
        <begin position="375"/>
        <end position="401"/>
    </location>
</feature>
<dbReference type="Proteomes" id="UP000214646">
    <property type="component" value="Unassembled WGS sequence"/>
</dbReference>
<reference evidence="9" key="1">
    <citation type="submission" date="2017-06" db="EMBL/GenBank/DDBJ databases">
        <title>Genome analysis of Fimbriiglobus ruber SP5, the first member of the order Planctomycetales with confirmed chitinolytic capability.</title>
        <authorList>
            <person name="Ravin N.V."/>
            <person name="Rakitin A.L."/>
            <person name="Ivanova A.A."/>
            <person name="Beletsky A.V."/>
            <person name="Kulichevskaya I.S."/>
            <person name="Mardanov A.V."/>
            <person name="Dedysh S.N."/>
        </authorList>
    </citation>
    <scope>NUCLEOTIDE SEQUENCE [LARGE SCALE GENOMIC DNA]</scope>
    <source>
        <strain evidence="9">SP5</strain>
    </source>
</reference>
<keyword evidence="6" id="KW-0812">Transmembrane</keyword>
<dbReference type="PANTHER" id="PTHR43289">
    <property type="entry name" value="MITOGEN-ACTIVATED PROTEIN KINASE KINASE KINASE 20-RELATED"/>
    <property type="match status" value="1"/>
</dbReference>
<evidence type="ECO:0000256" key="4">
    <source>
        <dbReference type="ARBA" id="ARBA00022840"/>
    </source>
</evidence>
<protein>
    <submittedName>
        <fullName evidence="8">Serine/threonine protein kinase PrkC, regulator of stationary phase</fullName>
    </submittedName>
</protein>
<keyword evidence="6" id="KW-0472">Membrane</keyword>
<dbReference type="Gene3D" id="1.25.40.10">
    <property type="entry name" value="Tetratricopeptide repeat domain"/>
    <property type="match status" value="2"/>
</dbReference>
<dbReference type="InterPro" id="IPR000719">
    <property type="entry name" value="Prot_kinase_dom"/>
</dbReference>
<dbReference type="AlphaFoldDB" id="A0A225DSQ6"/>
<dbReference type="Pfam" id="PF00069">
    <property type="entry name" value="Pkinase"/>
    <property type="match status" value="1"/>
</dbReference>